<sequence>MKSKIRRHILKALSTEIVGALALFVFFYTLFFNLKETIEIFKWCGTSIVFGCNASFGLAWFVPNWLSAFRPFKKYFGVIIIFGLLIVGIIAATLFLGFSDNADINGISSIFSIILFFFTIWRCTNFAGRALAWK</sequence>
<keyword evidence="1" id="KW-0472">Membrane</keyword>
<dbReference type="OrthoDB" id="773010at2"/>
<protein>
    <submittedName>
        <fullName evidence="3">Uncharacterized protein</fullName>
    </submittedName>
</protein>
<dbReference type="EMBL" id="CP033926">
    <property type="protein sequence ID" value="AZA98519.1"/>
    <property type="molecule type" value="Genomic_DNA"/>
</dbReference>
<reference evidence="2 5" key="2">
    <citation type="submission" date="2018-11" db="EMBL/GenBank/DDBJ databases">
        <title>Proposal to divide the Flavobacteriaceae and reorganize its genera based on Amino Acid Identity values calculated from whole genome sequences.</title>
        <authorList>
            <person name="Nicholson A.C."/>
            <person name="Gulvik C.A."/>
            <person name="Whitney A.M."/>
            <person name="Humrighouse B.W."/>
            <person name="Bell M."/>
            <person name="Holmes B."/>
            <person name="Steigerwalt A.G."/>
            <person name="Villarma A."/>
            <person name="Sheth M."/>
            <person name="Batra D."/>
            <person name="Pryor J."/>
            <person name="Bernardet J.-F."/>
            <person name="Hugo C."/>
            <person name="Kampfer P."/>
            <person name="Newman J."/>
            <person name="McQuiston J.R."/>
        </authorList>
    </citation>
    <scope>NUCLEOTIDE SEQUENCE [LARGE SCALE GENOMIC DNA]</scope>
    <source>
        <strain evidence="2 5">DSM 16927</strain>
    </source>
</reference>
<feature type="transmembrane region" description="Helical" evidence="1">
    <location>
        <begin position="40"/>
        <end position="63"/>
    </location>
</feature>
<gene>
    <name evidence="2" type="ORF">EG359_02365</name>
    <name evidence="3" type="ORF">SAMN05421768_10652</name>
</gene>
<dbReference type="STRING" id="112234.SAMN05421768_10652"/>
<name>A0A1N7ILT3_9FLAO</name>
<keyword evidence="1" id="KW-1133">Transmembrane helix</keyword>
<evidence type="ECO:0000313" key="4">
    <source>
        <dbReference type="Proteomes" id="UP000186106"/>
    </source>
</evidence>
<dbReference type="EMBL" id="FTNZ01000006">
    <property type="protein sequence ID" value="SIS38048.1"/>
    <property type="molecule type" value="Genomic_DNA"/>
</dbReference>
<evidence type="ECO:0000313" key="3">
    <source>
        <dbReference type="EMBL" id="SIS38048.1"/>
    </source>
</evidence>
<dbReference type="AlphaFoldDB" id="A0A1N7ILT3"/>
<organism evidence="3 4">
    <name type="scientific">Chryseobacterium joostei</name>
    <dbReference type="NCBI Taxonomy" id="112234"/>
    <lineage>
        <taxon>Bacteria</taxon>
        <taxon>Pseudomonadati</taxon>
        <taxon>Bacteroidota</taxon>
        <taxon>Flavobacteriia</taxon>
        <taxon>Flavobacteriales</taxon>
        <taxon>Weeksellaceae</taxon>
        <taxon>Chryseobacterium group</taxon>
        <taxon>Chryseobacterium</taxon>
    </lineage>
</organism>
<feature type="transmembrane region" description="Helical" evidence="1">
    <location>
        <begin position="75"/>
        <end position="98"/>
    </location>
</feature>
<dbReference type="Proteomes" id="UP000279541">
    <property type="component" value="Chromosome"/>
</dbReference>
<evidence type="ECO:0000313" key="2">
    <source>
        <dbReference type="EMBL" id="AZA98519.1"/>
    </source>
</evidence>
<keyword evidence="5" id="KW-1185">Reference proteome</keyword>
<feature type="transmembrane region" description="Helical" evidence="1">
    <location>
        <begin position="104"/>
        <end position="124"/>
    </location>
</feature>
<accession>A0A1N7ILT3</accession>
<reference evidence="3 4" key="1">
    <citation type="submission" date="2017-01" db="EMBL/GenBank/DDBJ databases">
        <authorList>
            <person name="Mah S.A."/>
            <person name="Swanson W.J."/>
            <person name="Moy G.W."/>
            <person name="Vacquier V.D."/>
        </authorList>
    </citation>
    <scope>NUCLEOTIDE SEQUENCE [LARGE SCALE GENOMIC DNA]</scope>
    <source>
        <strain evidence="3 4">DSM 16927</strain>
    </source>
</reference>
<dbReference type="KEGG" id="cjt:EG359_02365"/>
<dbReference type="RefSeq" id="WP_076355383.1">
    <property type="nucleotide sequence ID" value="NZ_CP033926.1"/>
</dbReference>
<dbReference type="Proteomes" id="UP000186106">
    <property type="component" value="Unassembled WGS sequence"/>
</dbReference>
<feature type="transmembrane region" description="Helical" evidence="1">
    <location>
        <begin position="12"/>
        <end position="34"/>
    </location>
</feature>
<evidence type="ECO:0000256" key="1">
    <source>
        <dbReference type="SAM" id="Phobius"/>
    </source>
</evidence>
<proteinExistence type="predicted"/>
<keyword evidence="1" id="KW-0812">Transmembrane</keyword>
<evidence type="ECO:0000313" key="5">
    <source>
        <dbReference type="Proteomes" id="UP000279541"/>
    </source>
</evidence>